<dbReference type="SUPFAM" id="SSF69065">
    <property type="entry name" value="RNase III domain-like"/>
    <property type="match status" value="1"/>
</dbReference>
<protein>
    <recommendedName>
        <fullName evidence="15">Ribonuclease 3</fullName>
        <ecNumber evidence="15">3.1.26.3</ecNumber>
    </recommendedName>
    <alternativeName>
        <fullName evidence="15">Ribonuclease III</fullName>
        <shortName evidence="15">RNase III</shortName>
    </alternativeName>
</protein>
<comment type="function">
    <text evidence="15">Digests double-stranded RNA. Involved in the processing of primary rRNA transcript to yield the immediate precursors to the large and small rRNAs (23S and 16S). Processes some mRNAs, and tRNAs when they are encoded in the rRNA operon. Processes pre-crRNA and tracrRNA of type II CRISPR loci if present in the organism.</text>
</comment>
<dbReference type="GO" id="GO:0019843">
    <property type="term" value="F:rRNA binding"/>
    <property type="evidence" value="ECO:0007669"/>
    <property type="project" value="UniProtKB-KW"/>
</dbReference>
<evidence type="ECO:0000256" key="4">
    <source>
        <dbReference type="ARBA" id="ARBA00011738"/>
    </source>
</evidence>
<keyword evidence="5 15" id="KW-0963">Cytoplasm</keyword>
<dbReference type="CDD" id="cd00593">
    <property type="entry name" value="RIBOc"/>
    <property type="match status" value="1"/>
</dbReference>
<feature type="active site" evidence="15">
    <location>
        <position position="128"/>
    </location>
</feature>
<dbReference type="NCBIfam" id="TIGR02191">
    <property type="entry name" value="RNaseIII"/>
    <property type="match status" value="1"/>
</dbReference>
<dbReference type="PROSITE" id="PS00517">
    <property type="entry name" value="RNASE_3_1"/>
    <property type="match status" value="1"/>
</dbReference>
<comment type="subcellular location">
    <subcellularLocation>
        <location evidence="2 15">Cytoplasm</location>
    </subcellularLocation>
</comment>
<sequence>MLDKRRIRTLSALSDKIGIRFSDLILFHQALIHTSYANEYKGVDIVDNERLEFLGDAVLDLVISDYLYRYFPRLPEGELTKARATIVCEQTLAQHAVKLGIGEHLLLGKGELSSGGRERVSILADAFEAVIGAIYLDAGFNCVFEFILKHFQRDLLMVERGEYNNDYKTILQERVQKNTDGKVQYEVVSERGPDHDKLFEVAVSVNGRRLGIGAGKTKKESEQNAAKQALGELHTLHTS</sequence>
<dbReference type="eggNOG" id="COG0571">
    <property type="taxonomic scope" value="Bacteria"/>
</dbReference>
<dbReference type="GO" id="GO:0042802">
    <property type="term" value="F:identical protein binding"/>
    <property type="evidence" value="ECO:0007669"/>
    <property type="project" value="UniProtKB-ARBA"/>
</dbReference>
<keyword evidence="20" id="KW-1185">Reference proteome</keyword>
<keyword evidence="7 15" id="KW-0507">mRNA processing</keyword>
<keyword evidence="12 15" id="KW-0378">Hydrolase</keyword>
<dbReference type="CDD" id="cd10845">
    <property type="entry name" value="DSRM_RNAse_III_family"/>
    <property type="match status" value="1"/>
</dbReference>
<evidence type="ECO:0000256" key="8">
    <source>
        <dbReference type="ARBA" id="ARBA00022694"/>
    </source>
</evidence>
<feature type="binding site" evidence="15">
    <location>
        <position position="128"/>
    </location>
    <ligand>
        <name>Mg(2+)</name>
        <dbReference type="ChEBI" id="CHEBI:18420"/>
    </ligand>
</feature>
<dbReference type="Gene3D" id="3.30.160.20">
    <property type="match status" value="1"/>
</dbReference>
<evidence type="ECO:0000256" key="16">
    <source>
        <dbReference type="SAM" id="MobiDB-lite"/>
    </source>
</evidence>
<proteinExistence type="inferred from homology"/>
<dbReference type="PANTHER" id="PTHR11207">
    <property type="entry name" value="RIBONUCLEASE III"/>
    <property type="match status" value="1"/>
</dbReference>
<feature type="active site" evidence="15">
    <location>
        <position position="56"/>
    </location>
</feature>
<comment type="subunit">
    <text evidence="4 15">Homodimer.</text>
</comment>
<comment type="similarity">
    <text evidence="3">Belongs to the ribonuclease III family.</text>
</comment>
<dbReference type="PROSITE" id="PS50137">
    <property type="entry name" value="DS_RBD"/>
    <property type="match status" value="1"/>
</dbReference>
<evidence type="ECO:0000256" key="12">
    <source>
        <dbReference type="ARBA" id="ARBA00022801"/>
    </source>
</evidence>
<evidence type="ECO:0000256" key="10">
    <source>
        <dbReference type="ARBA" id="ARBA00022723"/>
    </source>
</evidence>
<dbReference type="GO" id="GO:0004525">
    <property type="term" value="F:ribonuclease III activity"/>
    <property type="evidence" value="ECO:0007669"/>
    <property type="project" value="UniProtKB-UniRule"/>
</dbReference>
<dbReference type="InterPro" id="IPR036389">
    <property type="entry name" value="RNase_III_sf"/>
</dbReference>
<evidence type="ECO:0000313" key="19">
    <source>
        <dbReference type="EMBL" id="EGO65156.1"/>
    </source>
</evidence>
<comment type="cofactor">
    <cofactor evidence="15">
        <name>Mg(2+)</name>
        <dbReference type="ChEBI" id="CHEBI:18420"/>
    </cofactor>
</comment>
<dbReference type="FunFam" id="3.30.160.20:FF:000003">
    <property type="entry name" value="Ribonuclease 3"/>
    <property type="match status" value="1"/>
</dbReference>
<dbReference type="PANTHER" id="PTHR11207:SF0">
    <property type="entry name" value="RIBONUCLEASE 3"/>
    <property type="match status" value="1"/>
</dbReference>
<accession>F7NFN3</accession>
<dbReference type="Proteomes" id="UP000003240">
    <property type="component" value="Unassembled WGS sequence"/>
</dbReference>
<dbReference type="GO" id="GO:0010468">
    <property type="term" value="P:regulation of gene expression"/>
    <property type="evidence" value="ECO:0007669"/>
    <property type="project" value="TreeGrafter"/>
</dbReference>
<feature type="binding site" evidence="15">
    <location>
        <position position="52"/>
    </location>
    <ligand>
        <name>Mg(2+)</name>
        <dbReference type="ChEBI" id="CHEBI:18420"/>
    </ligand>
</feature>
<name>F7NFN3_9FIRM</name>
<evidence type="ECO:0000256" key="7">
    <source>
        <dbReference type="ARBA" id="ARBA00022664"/>
    </source>
</evidence>
<dbReference type="SUPFAM" id="SSF54768">
    <property type="entry name" value="dsRNA-binding domain-like"/>
    <property type="match status" value="1"/>
</dbReference>
<dbReference type="PROSITE" id="PS50142">
    <property type="entry name" value="RNASE_3_2"/>
    <property type="match status" value="1"/>
</dbReference>
<keyword evidence="15" id="KW-0699">rRNA-binding</keyword>
<keyword evidence="13 15" id="KW-0460">Magnesium</keyword>
<feature type="binding site" evidence="15">
    <location>
        <position position="125"/>
    </location>
    <ligand>
        <name>Mg(2+)</name>
        <dbReference type="ChEBI" id="CHEBI:18420"/>
    </ligand>
</feature>
<evidence type="ECO:0000259" key="18">
    <source>
        <dbReference type="PROSITE" id="PS50142"/>
    </source>
</evidence>
<evidence type="ECO:0000256" key="6">
    <source>
        <dbReference type="ARBA" id="ARBA00022552"/>
    </source>
</evidence>
<comment type="caution">
    <text evidence="19">The sequence shown here is derived from an EMBL/GenBank/DDBJ whole genome shotgun (WGS) entry which is preliminary data.</text>
</comment>
<dbReference type="InterPro" id="IPR014720">
    <property type="entry name" value="dsRBD_dom"/>
</dbReference>
<dbReference type="EMBL" id="AFGF01000030">
    <property type="protein sequence ID" value="EGO65156.1"/>
    <property type="molecule type" value="Genomic_DNA"/>
</dbReference>
<keyword evidence="11 15" id="KW-0255">Endonuclease</keyword>
<evidence type="ECO:0000256" key="15">
    <source>
        <dbReference type="HAMAP-Rule" id="MF_00104"/>
    </source>
</evidence>
<gene>
    <name evidence="15" type="primary">rnc</name>
    <name evidence="19" type="ORF">ALO_04311</name>
</gene>
<reference evidence="19 20" key="1">
    <citation type="journal article" date="2011" name="EMBO J.">
        <title>Structural diversity of bacterial flagellar motors.</title>
        <authorList>
            <person name="Chen S."/>
            <person name="Beeby M."/>
            <person name="Murphy G.E."/>
            <person name="Leadbetter J.R."/>
            <person name="Hendrixson D.R."/>
            <person name="Briegel A."/>
            <person name="Li Z."/>
            <person name="Shi J."/>
            <person name="Tocheva E.I."/>
            <person name="Muller A."/>
            <person name="Dobro M.J."/>
            <person name="Jensen G.J."/>
        </authorList>
    </citation>
    <scope>NUCLEOTIDE SEQUENCE [LARGE SCALE GENOMIC DNA]</scope>
    <source>
        <strain evidence="19 20">DSM 6540</strain>
    </source>
</reference>
<dbReference type="FunFam" id="1.10.1520.10:FF:000001">
    <property type="entry name" value="Ribonuclease 3"/>
    <property type="match status" value="1"/>
</dbReference>
<evidence type="ECO:0000256" key="14">
    <source>
        <dbReference type="ARBA" id="ARBA00022884"/>
    </source>
</evidence>
<evidence type="ECO:0000256" key="2">
    <source>
        <dbReference type="ARBA" id="ARBA00004496"/>
    </source>
</evidence>
<feature type="domain" description="DRBM" evidence="17">
    <location>
        <begin position="166"/>
        <end position="235"/>
    </location>
</feature>
<evidence type="ECO:0000256" key="5">
    <source>
        <dbReference type="ARBA" id="ARBA00022490"/>
    </source>
</evidence>
<dbReference type="SMART" id="SM00358">
    <property type="entry name" value="DSRM"/>
    <property type="match status" value="1"/>
</dbReference>
<dbReference type="Pfam" id="PF00035">
    <property type="entry name" value="dsrm"/>
    <property type="match status" value="1"/>
</dbReference>
<dbReference type="GO" id="GO:0006364">
    <property type="term" value="P:rRNA processing"/>
    <property type="evidence" value="ECO:0007669"/>
    <property type="project" value="UniProtKB-UniRule"/>
</dbReference>
<dbReference type="GO" id="GO:0006397">
    <property type="term" value="P:mRNA processing"/>
    <property type="evidence" value="ECO:0007669"/>
    <property type="project" value="UniProtKB-UniRule"/>
</dbReference>
<dbReference type="GO" id="GO:0008033">
    <property type="term" value="P:tRNA processing"/>
    <property type="evidence" value="ECO:0007669"/>
    <property type="project" value="UniProtKB-KW"/>
</dbReference>
<dbReference type="SMART" id="SM00535">
    <property type="entry name" value="RIBOc"/>
    <property type="match status" value="1"/>
</dbReference>
<dbReference type="GO" id="GO:0003725">
    <property type="term" value="F:double-stranded RNA binding"/>
    <property type="evidence" value="ECO:0007669"/>
    <property type="project" value="TreeGrafter"/>
</dbReference>
<evidence type="ECO:0000259" key="17">
    <source>
        <dbReference type="PROSITE" id="PS50137"/>
    </source>
</evidence>
<evidence type="ECO:0000313" key="20">
    <source>
        <dbReference type="Proteomes" id="UP000003240"/>
    </source>
</evidence>
<feature type="domain" description="RNase III" evidence="18">
    <location>
        <begin position="10"/>
        <end position="139"/>
    </location>
</feature>
<keyword evidence="8 15" id="KW-0819">tRNA processing</keyword>
<dbReference type="Gene3D" id="1.10.1520.10">
    <property type="entry name" value="Ribonuclease III domain"/>
    <property type="match status" value="1"/>
</dbReference>
<keyword evidence="9 15" id="KW-0540">Nuclease</keyword>
<evidence type="ECO:0000256" key="9">
    <source>
        <dbReference type="ARBA" id="ARBA00022722"/>
    </source>
</evidence>
<dbReference type="STRING" id="1009370.ALO_04311"/>
<evidence type="ECO:0000256" key="11">
    <source>
        <dbReference type="ARBA" id="ARBA00022759"/>
    </source>
</evidence>
<dbReference type="InterPro" id="IPR011907">
    <property type="entry name" value="RNase_III"/>
</dbReference>
<keyword evidence="14 15" id="KW-0694">RNA-binding</keyword>
<feature type="region of interest" description="Disordered" evidence="16">
    <location>
        <begin position="214"/>
        <end position="239"/>
    </location>
</feature>
<keyword evidence="6 15" id="KW-0698">rRNA processing</keyword>
<organism evidence="19 20">
    <name type="scientific">Acetonema longum DSM 6540</name>
    <dbReference type="NCBI Taxonomy" id="1009370"/>
    <lineage>
        <taxon>Bacteria</taxon>
        <taxon>Bacillati</taxon>
        <taxon>Bacillota</taxon>
        <taxon>Negativicutes</taxon>
        <taxon>Acetonemataceae</taxon>
        <taxon>Acetonema</taxon>
    </lineage>
</organism>
<evidence type="ECO:0000256" key="3">
    <source>
        <dbReference type="ARBA" id="ARBA00010183"/>
    </source>
</evidence>
<dbReference type="OrthoDB" id="9805026at2"/>
<dbReference type="RefSeq" id="WP_004573085.1">
    <property type="nucleotide sequence ID" value="NZ_AFGF01000030.1"/>
</dbReference>
<dbReference type="HAMAP" id="MF_00104">
    <property type="entry name" value="RNase_III"/>
    <property type="match status" value="1"/>
</dbReference>
<dbReference type="Pfam" id="PF14622">
    <property type="entry name" value="Ribonucleas_3_3"/>
    <property type="match status" value="1"/>
</dbReference>
<evidence type="ECO:0000256" key="1">
    <source>
        <dbReference type="ARBA" id="ARBA00000109"/>
    </source>
</evidence>
<dbReference type="EC" id="3.1.26.3" evidence="15"/>
<dbReference type="GO" id="GO:0046872">
    <property type="term" value="F:metal ion binding"/>
    <property type="evidence" value="ECO:0007669"/>
    <property type="project" value="UniProtKB-KW"/>
</dbReference>
<keyword evidence="10 15" id="KW-0479">Metal-binding</keyword>
<evidence type="ECO:0000256" key="13">
    <source>
        <dbReference type="ARBA" id="ARBA00022842"/>
    </source>
</evidence>
<dbReference type="AlphaFoldDB" id="F7NFN3"/>
<comment type="catalytic activity">
    <reaction evidence="1 15">
        <text>Endonucleolytic cleavage to 5'-phosphomonoester.</text>
        <dbReference type="EC" id="3.1.26.3"/>
    </reaction>
</comment>
<dbReference type="GO" id="GO:0005737">
    <property type="term" value="C:cytoplasm"/>
    <property type="evidence" value="ECO:0007669"/>
    <property type="project" value="UniProtKB-SubCell"/>
</dbReference>
<dbReference type="InterPro" id="IPR000999">
    <property type="entry name" value="RNase_III_dom"/>
</dbReference>